<feature type="transmembrane region" description="Helical" evidence="1">
    <location>
        <begin position="71"/>
        <end position="91"/>
    </location>
</feature>
<keyword evidence="1" id="KW-0812">Transmembrane</keyword>
<organism evidence="2 3">
    <name type="scientific">Falsiroseomonas stagni DSM 19981</name>
    <dbReference type="NCBI Taxonomy" id="1123062"/>
    <lineage>
        <taxon>Bacteria</taxon>
        <taxon>Pseudomonadati</taxon>
        <taxon>Pseudomonadota</taxon>
        <taxon>Alphaproteobacteria</taxon>
        <taxon>Acetobacterales</taxon>
        <taxon>Roseomonadaceae</taxon>
        <taxon>Falsiroseomonas</taxon>
    </lineage>
</organism>
<feature type="transmembrane region" description="Helical" evidence="1">
    <location>
        <begin position="116"/>
        <end position="137"/>
    </location>
</feature>
<name>A0A1I3XI16_9PROT</name>
<reference evidence="2 3" key="1">
    <citation type="submission" date="2016-10" db="EMBL/GenBank/DDBJ databases">
        <authorList>
            <person name="de Groot N.N."/>
        </authorList>
    </citation>
    <scope>NUCLEOTIDE SEQUENCE [LARGE SCALE GENOMIC DNA]</scope>
    <source>
        <strain evidence="2 3">DSM 19981</strain>
    </source>
</reference>
<keyword evidence="1" id="KW-1133">Transmembrane helix</keyword>
<evidence type="ECO:0000313" key="3">
    <source>
        <dbReference type="Proteomes" id="UP000199473"/>
    </source>
</evidence>
<dbReference type="STRING" id="1123062.SAMN02745775_101326"/>
<feature type="transmembrane region" description="Helical" evidence="1">
    <location>
        <begin position="239"/>
        <end position="257"/>
    </location>
</feature>
<evidence type="ECO:0000256" key="1">
    <source>
        <dbReference type="SAM" id="Phobius"/>
    </source>
</evidence>
<keyword evidence="1" id="KW-0472">Membrane</keyword>
<keyword evidence="3" id="KW-1185">Reference proteome</keyword>
<proteinExistence type="predicted"/>
<dbReference type="EMBL" id="FOSQ01000001">
    <property type="protein sequence ID" value="SFK19100.1"/>
    <property type="molecule type" value="Genomic_DNA"/>
</dbReference>
<sequence length="263" mass="27356">MAAAWTTATAPLVADRPEVRRIGMAALGTALQRGWADFAAAPTQLVFLCVLYPVIGLVAGTLAAGGDAMHLLYPMAAGFALVGPVAALGLYEISRRRERGLAAGWRNAFDVLRSPALGAIAALALLLAAIFLGWLWVADMIFARTVGTLPADAGDAMRVVFGTPVGHRLLLWGNLAGLGFALVVLVLTVVSFPMLLDRDGGVARAVGTSLRAVAANPAPMLGWGLVVAVLLLLGSLPLFIGLAVVLPVLGHATWHLYRMVVAP</sequence>
<feature type="transmembrane region" description="Helical" evidence="1">
    <location>
        <begin position="169"/>
        <end position="192"/>
    </location>
</feature>
<feature type="transmembrane region" description="Helical" evidence="1">
    <location>
        <begin position="213"/>
        <end position="233"/>
    </location>
</feature>
<feature type="transmembrane region" description="Helical" evidence="1">
    <location>
        <begin position="45"/>
        <end position="65"/>
    </location>
</feature>
<dbReference type="Proteomes" id="UP000199473">
    <property type="component" value="Unassembled WGS sequence"/>
</dbReference>
<dbReference type="Pfam" id="PF09955">
    <property type="entry name" value="DUF2189"/>
    <property type="match status" value="1"/>
</dbReference>
<dbReference type="OrthoDB" id="9809543at2"/>
<evidence type="ECO:0000313" key="2">
    <source>
        <dbReference type="EMBL" id="SFK19100.1"/>
    </source>
</evidence>
<dbReference type="InterPro" id="IPR018692">
    <property type="entry name" value="DUF2189"/>
</dbReference>
<dbReference type="AlphaFoldDB" id="A0A1I3XI16"/>
<dbReference type="RefSeq" id="WP_092954555.1">
    <property type="nucleotide sequence ID" value="NZ_FOSQ01000001.1"/>
</dbReference>
<gene>
    <name evidence="2" type="ORF">SAMN02745775_101326</name>
</gene>
<accession>A0A1I3XI16</accession>
<protein>
    <submittedName>
        <fullName evidence="2">Uncharacterized membrane protein</fullName>
    </submittedName>
</protein>